<dbReference type="EMBL" id="DUJU01000056">
    <property type="protein sequence ID" value="HIH93439.1"/>
    <property type="molecule type" value="Genomic_DNA"/>
</dbReference>
<protein>
    <submittedName>
        <fullName evidence="1">DUF2892 domain-containing protein</fullName>
    </submittedName>
</protein>
<proteinExistence type="predicted"/>
<dbReference type="RefSeq" id="WP_048065756.1">
    <property type="nucleotide sequence ID" value="NZ_DUJU01000056.1"/>
</dbReference>
<reference evidence="1" key="1">
    <citation type="journal article" date="2020" name="bioRxiv">
        <title>A rank-normalized archaeal taxonomy based on genome phylogeny resolves widespread incomplete and uneven classifications.</title>
        <authorList>
            <person name="Rinke C."/>
            <person name="Chuvochina M."/>
            <person name="Mussig A.J."/>
            <person name="Chaumeil P.-A."/>
            <person name="Waite D.W."/>
            <person name="Whitman W.B."/>
            <person name="Parks D.H."/>
            <person name="Hugenholtz P."/>
        </authorList>
    </citation>
    <scope>NUCLEOTIDE SEQUENCE</scope>
    <source>
        <strain evidence="1">UBA8876</strain>
    </source>
</reference>
<organism evidence="1 2">
    <name type="scientific">Methanosarcina acetivorans</name>
    <dbReference type="NCBI Taxonomy" id="2214"/>
    <lineage>
        <taxon>Archaea</taxon>
        <taxon>Methanobacteriati</taxon>
        <taxon>Methanobacteriota</taxon>
        <taxon>Stenosarchaea group</taxon>
        <taxon>Methanomicrobia</taxon>
        <taxon>Methanosarcinales</taxon>
        <taxon>Methanosarcinaceae</taxon>
        <taxon>Methanosarcina</taxon>
    </lineage>
</organism>
<sequence>MITDFGELVRGDRVRAHTSPEINEAIDREIAASVRFYAGKTHYEISKRIEELDNEWDIGRFIEFRAGVVSIIGVALGFRKSKKWFILPLIAGSFLLQYAIQGWCPPVPVLRRFGIRTKQEIDVEKYALKALHGDFDRVFSQESETTRAKEKVSGSKGV</sequence>
<dbReference type="AlphaFoldDB" id="A0A832W6N8"/>
<accession>A0A832W6N8</accession>
<dbReference type="GeneID" id="24783065"/>
<evidence type="ECO:0000313" key="1">
    <source>
        <dbReference type="EMBL" id="HIH93439.1"/>
    </source>
</evidence>
<dbReference type="Proteomes" id="UP000600774">
    <property type="component" value="Unassembled WGS sequence"/>
</dbReference>
<name>A0A832W6N8_9EURY</name>
<comment type="caution">
    <text evidence="1">The sequence shown here is derived from an EMBL/GenBank/DDBJ whole genome shotgun (WGS) entry which is preliminary data.</text>
</comment>
<evidence type="ECO:0000313" key="2">
    <source>
        <dbReference type="Proteomes" id="UP000600774"/>
    </source>
</evidence>
<gene>
    <name evidence="1" type="ORF">HA338_05175</name>
</gene>
<dbReference type="Gene3D" id="6.10.140.1340">
    <property type="match status" value="1"/>
</dbReference>